<name>A0ABT8ZSC8_9SPHN</name>
<dbReference type="Proteomes" id="UP001176471">
    <property type="component" value="Unassembled WGS sequence"/>
</dbReference>
<dbReference type="Gene3D" id="1.10.287.1080">
    <property type="entry name" value="MazG-like"/>
    <property type="match status" value="1"/>
</dbReference>
<dbReference type="EMBL" id="JAUQOM010000015">
    <property type="protein sequence ID" value="MDO7837096.1"/>
    <property type="molecule type" value="Genomic_DNA"/>
</dbReference>
<dbReference type="RefSeq" id="WP_304537403.1">
    <property type="nucleotide sequence ID" value="NZ_JAUQOM010000015.1"/>
</dbReference>
<dbReference type="Pfam" id="PF03819">
    <property type="entry name" value="MazG"/>
    <property type="match status" value="1"/>
</dbReference>
<proteinExistence type="predicted"/>
<dbReference type="InterPro" id="IPR004518">
    <property type="entry name" value="MazG-like_dom"/>
</dbReference>
<keyword evidence="3" id="KW-1185">Reference proteome</keyword>
<evidence type="ECO:0000313" key="2">
    <source>
        <dbReference type="EMBL" id="MDO7837096.1"/>
    </source>
</evidence>
<organism evidence="2 3">
    <name type="scientific">Sphingobium cyanobacteriorum</name>
    <dbReference type="NCBI Taxonomy" id="3063954"/>
    <lineage>
        <taxon>Bacteria</taxon>
        <taxon>Pseudomonadati</taxon>
        <taxon>Pseudomonadota</taxon>
        <taxon>Alphaproteobacteria</taxon>
        <taxon>Sphingomonadales</taxon>
        <taxon>Sphingomonadaceae</taxon>
        <taxon>Sphingobium</taxon>
    </lineage>
</organism>
<evidence type="ECO:0000259" key="1">
    <source>
        <dbReference type="Pfam" id="PF03819"/>
    </source>
</evidence>
<reference evidence="2" key="1">
    <citation type="submission" date="2023-07" db="EMBL/GenBank/DDBJ databases">
        <title>Bacterial whole genome sequence for Sphingobium sp. HBC34.</title>
        <authorList>
            <person name="Le V."/>
            <person name="Ko S.-R."/>
            <person name="Ahn C.-Y."/>
            <person name="Oh H.-M."/>
        </authorList>
    </citation>
    <scope>NUCLEOTIDE SEQUENCE</scope>
    <source>
        <strain evidence="2">HBC34</strain>
    </source>
</reference>
<evidence type="ECO:0000313" key="3">
    <source>
        <dbReference type="Proteomes" id="UP001176471"/>
    </source>
</evidence>
<protein>
    <submittedName>
        <fullName evidence="2">MazG nucleotide pyrophosphohydrolase domain-containing protein</fullName>
    </submittedName>
</protein>
<comment type="caution">
    <text evidence="2">The sequence shown here is derived from an EMBL/GenBank/DDBJ whole genome shotgun (WGS) entry which is preliminary data.</text>
</comment>
<sequence length="293" mass="31510">MKIGSVQREVDAAIRSMGGYWVALASLARISEELGELAAAIDGGYKPQIEREAADVVVASVALANQYALDLSWTESVSFAECDPLRGALINVGQISRATNRFEGSKPPKPGERGVSLAAEFVSLFHFLAQIVGCSTTKLFEMAVDGVRSNALRDAKRFEGRIDTVTSPVRDTFVAFALAEGELVGPQIGVWGETAQMDAGSRKDQFARFLRVDAVAPLAAFVFECEAFEGAKAQDFDALGRTINSEFGKADFRNNPISVLRGSSADKCFIVIAGGRKLPRLRNDLALGILNTQ</sequence>
<accession>A0ABT8ZSC8</accession>
<gene>
    <name evidence="2" type="ORF">Q4610_18795</name>
</gene>
<dbReference type="SUPFAM" id="SSF101386">
    <property type="entry name" value="all-alpha NTP pyrophosphatases"/>
    <property type="match status" value="1"/>
</dbReference>
<feature type="domain" description="NTP pyrophosphohydrolase MazG-like" evidence="1">
    <location>
        <begin position="26"/>
        <end position="68"/>
    </location>
</feature>